<reference evidence="8 9" key="1">
    <citation type="submission" date="2017-03" db="EMBL/GenBank/DDBJ databases">
        <title>Lifting the veil on microbial sulfur biogeochemistry in mining wastewaters.</title>
        <authorList>
            <person name="Kantor R.S."/>
            <person name="Colenbrander Nelson T."/>
            <person name="Marshall S."/>
            <person name="Bennett D."/>
            <person name="Apte S."/>
            <person name="Camacho D."/>
            <person name="Thomas B.C."/>
            <person name="Warren L.A."/>
            <person name="Banfield J.F."/>
        </authorList>
    </citation>
    <scope>NUCLEOTIDE SEQUENCE [LARGE SCALE GENOMIC DNA]</scope>
    <source>
        <strain evidence="8">32-67-7</strain>
    </source>
</reference>
<comment type="caution">
    <text evidence="8">The sequence shown here is derived from an EMBL/GenBank/DDBJ whole genome shotgun (WGS) entry which is preliminary data.</text>
</comment>
<dbReference type="SUPFAM" id="SSF50118">
    <property type="entry name" value="Cell growth inhibitor/plasmid maintenance toxic component"/>
    <property type="match status" value="1"/>
</dbReference>
<keyword evidence="4" id="KW-0805">Transcription regulation</keyword>
<accession>A0A258D117</accession>
<evidence type="ECO:0000256" key="1">
    <source>
        <dbReference type="ARBA" id="ARBA00005230"/>
    </source>
</evidence>
<dbReference type="AlphaFoldDB" id="A0A258D117"/>
<evidence type="ECO:0000256" key="4">
    <source>
        <dbReference type="ARBA" id="ARBA00023015"/>
    </source>
</evidence>
<sequence length="102" mass="11360">MRQFDAYQNPSAEARGLAPYLVVISSHHLRGLSEVIVAPAVKNATRLVCELEIEVEIQGEPLALLISELFSLTATTLRRRACSLAQHEDAIRRALERLFTGF</sequence>
<dbReference type="Pfam" id="PF01845">
    <property type="entry name" value="CcdB"/>
    <property type="match status" value="1"/>
</dbReference>
<evidence type="ECO:0000256" key="2">
    <source>
        <dbReference type="ARBA" id="ARBA00015075"/>
    </source>
</evidence>
<keyword evidence="5" id="KW-0804">Transcription</keyword>
<organism evidence="8 9">
    <name type="scientific">Caulobacter vibrioides</name>
    <name type="common">Caulobacter crescentus</name>
    <dbReference type="NCBI Taxonomy" id="155892"/>
    <lineage>
        <taxon>Bacteria</taxon>
        <taxon>Pseudomonadati</taxon>
        <taxon>Pseudomonadota</taxon>
        <taxon>Alphaproteobacteria</taxon>
        <taxon>Caulobacterales</taxon>
        <taxon>Caulobacteraceae</taxon>
        <taxon>Caulobacter</taxon>
    </lineage>
</organism>
<dbReference type="InterPro" id="IPR002712">
    <property type="entry name" value="CcdB"/>
</dbReference>
<gene>
    <name evidence="8" type="ORF">B7Z12_14365</name>
</gene>
<name>A0A258D117_CAUVI</name>
<evidence type="ECO:0000256" key="7">
    <source>
        <dbReference type="ARBA" id="ARBA00033135"/>
    </source>
</evidence>
<evidence type="ECO:0000256" key="3">
    <source>
        <dbReference type="ARBA" id="ARBA00022491"/>
    </source>
</evidence>
<dbReference type="EMBL" id="NCDQ01000251">
    <property type="protein sequence ID" value="OYX01346.1"/>
    <property type="molecule type" value="Genomic_DNA"/>
</dbReference>
<dbReference type="GO" id="GO:0006276">
    <property type="term" value="P:plasmid maintenance"/>
    <property type="evidence" value="ECO:0007669"/>
    <property type="project" value="InterPro"/>
</dbReference>
<protein>
    <recommendedName>
        <fullName evidence="2">Toxin CcdB</fullName>
    </recommendedName>
    <alternativeName>
        <fullName evidence="7">Cytotoxic protein CcdB</fullName>
    </alternativeName>
    <alternativeName>
        <fullName evidence="6">Protein LetD</fullName>
    </alternativeName>
</protein>
<dbReference type="InterPro" id="IPR011067">
    <property type="entry name" value="Plasmid_toxin/cell-grow_inhib"/>
</dbReference>
<dbReference type="Proteomes" id="UP000215616">
    <property type="component" value="Unassembled WGS sequence"/>
</dbReference>
<comment type="similarity">
    <text evidence="1">Belongs to the CcdB toxin family.</text>
</comment>
<dbReference type="GO" id="GO:0008657">
    <property type="term" value="F:DNA topoisomerase type II (double strand cut, ATP-hydrolyzing) inhibitor activity"/>
    <property type="evidence" value="ECO:0007669"/>
    <property type="project" value="InterPro"/>
</dbReference>
<evidence type="ECO:0000313" key="8">
    <source>
        <dbReference type="EMBL" id="OYX01346.1"/>
    </source>
</evidence>
<evidence type="ECO:0000256" key="5">
    <source>
        <dbReference type="ARBA" id="ARBA00023163"/>
    </source>
</evidence>
<keyword evidence="3" id="KW-0678">Repressor</keyword>
<evidence type="ECO:0000256" key="6">
    <source>
        <dbReference type="ARBA" id="ARBA00029628"/>
    </source>
</evidence>
<dbReference type="Gene3D" id="2.30.30.110">
    <property type="match status" value="1"/>
</dbReference>
<proteinExistence type="inferred from homology"/>
<evidence type="ECO:0000313" key="9">
    <source>
        <dbReference type="Proteomes" id="UP000215616"/>
    </source>
</evidence>